<dbReference type="PROSITE" id="PS50234">
    <property type="entry name" value="VWFA"/>
    <property type="match status" value="1"/>
</dbReference>
<evidence type="ECO:0000313" key="1">
    <source>
        <dbReference type="EMBL" id="CAB3986969.1"/>
    </source>
</evidence>
<dbReference type="GO" id="GO:0005245">
    <property type="term" value="F:voltage-gated calcium channel activity"/>
    <property type="evidence" value="ECO:0007669"/>
    <property type="project" value="TreeGrafter"/>
</dbReference>
<dbReference type="InterPro" id="IPR036465">
    <property type="entry name" value="vWFA_dom_sf"/>
</dbReference>
<sequence>MVIILDLSGSVIGNRLLIIKSAILKLLDTLQENDFVSIICFNKNAHYLKNCWDHLVQATERNKKILKAAIKSDSVDGKNVANVDKGFKLAFQTLENARKPNTENRTSKCTQTIAFFSDGVEGDTVAEDVFKQYNGNKEVRVFTYLVGRENGSPFEALKWIACNNRGFFYRIETLSDVRQTMVKYLTVLSRSRSSKPKWTPLYLDALGLGMTSALVVPIFDKTNNKKQLGVLGSDVRLDEILSNFPEPHLGSGGYPFIITNNGLVFYHPLLKTEEGAGLKHPANVYISELLHHFDNPDKTETLAKDMINGEVKEPSFADKDFQEFLVLAKYNNKFRIVKRKLSYSYKKISSDTSFSVGTAVTDYGSKLIDESVGDGAITAALKQLKERNVNISIAKKWPYCSKPINDWEELKTSLTNSKCTGTDDLTNLVKYDITKLGNQYTGWMPKKPSLSEVQAIFFGTTSGLTFYNSAGENATFSTSIKQEYFERAADSWKERTIIFSAASQNEAHASRAVVGKDNVLWGVVGIHMNSTYLKQIVNENHNMCETDEGTFCYLVDENGYIVSSKKEEKNGEFFGAVEGNVMRDLINQSVYEKYNFTDVQATCEPTPEESSSSIRLLDPFFSVVNYAKWWTQTIAL</sequence>
<dbReference type="InterPro" id="IPR051173">
    <property type="entry name" value="Ca_channel_alpha-2/delta"/>
</dbReference>
<evidence type="ECO:0000313" key="2">
    <source>
        <dbReference type="Proteomes" id="UP001152795"/>
    </source>
</evidence>
<keyword evidence="2" id="KW-1185">Reference proteome</keyword>
<name>A0A6S7GCG1_PARCT</name>
<dbReference type="Proteomes" id="UP001152795">
    <property type="component" value="Unassembled WGS sequence"/>
</dbReference>
<dbReference type="PANTHER" id="PTHR10166:SF37">
    <property type="entry name" value="STOLID, ISOFORM H"/>
    <property type="match status" value="1"/>
</dbReference>
<dbReference type="SMART" id="SM00327">
    <property type="entry name" value="VWA"/>
    <property type="match status" value="1"/>
</dbReference>
<comment type="caution">
    <text evidence="1">The sequence shown here is derived from an EMBL/GenBank/DDBJ whole genome shotgun (WGS) entry which is preliminary data.</text>
</comment>
<dbReference type="InterPro" id="IPR013680">
    <property type="entry name" value="VDCC_a2/dsu"/>
</dbReference>
<dbReference type="SUPFAM" id="SSF53300">
    <property type="entry name" value="vWA-like"/>
    <property type="match status" value="1"/>
</dbReference>
<dbReference type="GO" id="GO:0005891">
    <property type="term" value="C:voltage-gated calcium channel complex"/>
    <property type="evidence" value="ECO:0007669"/>
    <property type="project" value="TreeGrafter"/>
</dbReference>
<dbReference type="InterPro" id="IPR002035">
    <property type="entry name" value="VWF_A"/>
</dbReference>
<gene>
    <name evidence="1" type="ORF">PACLA_8A004163</name>
</gene>
<dbReference type="PANTHER" id="PTHR10166">
    <property type="entry name" value="VOLTAGE-DEPENDENT CALCIUM CHANNEL SUBUNIT ALPHA-2/DELTA-RELATED"/>
    <property type="match status" value="1"/>
</dbReference>
<dbReference type="Pfam" id="PF08473">
    <property type="entry name" value="VGCC_alpha2"/>
    <property type="match status" value="1"/>
</dbReference>
<accession>A0A6S7GCG1</accession>
<proteinExistence type="predicted"/>
<dbReference type="EMBL" id="CACRXK020001099">
    <property type="protein sequence ID" value="CAB3986969.1"/>
    <property type="molecule type" value="Genomic_DNA"/>
</dbReference>
<dbReference type="Gene3D" id="3.40.50.410">
    <property type="entry name" value="von Willebrand factor, type A domain"/>
    <property type="match status" value="1"/>
</dbReference>
<reference evidence="1" key="1">
    <citation type="submission" date="2020-04" db="EMBL/GenBank/DDBJ databases">
        <authorList>
            <person name="Alioto T."/>
            <person name="Alioto T."/>
            <person name="Gomez Garrido J."/>
        </authorList>
    </citation>
    <scope>NUCLEOTIDE SEQUENCE</scope>
    <source>
        <strain evidence="1">A484AB</strain>
    </source>
</reference>
<dbReference type="OrthoDB" id="6021907at2759"/>
<dbReference type="Gene3D" id="3.30.450.20">
    <property type="entry name" value="PAS domain"/>
    <property type="match status" value="1"/>
</dbReference>
<dbReference type="Pfam" id="PF00092">
    <property type="entry name" value="VWA"/>
    <property type="match status" value="1"/>
</dbReference>
<dbReference type="AlphaFoldDB" id="A0A6S7GCG1"/>
<organism evidence="1 2">
    <name type="scientific">Paramuricea clavata</name>
    <name type="common">Red gorgonian</name>
    <name type="synonym">Violescent sea-whip</name>
    <dbReference type="NCBI Taxonomy" id="317549"/>
    <lineage>
        <taxon>Eukaryota</taxon>
        <taxon>Metazoa</taxon>
        <taxon>Cnidaria</taxon>
        <taxon>Anthozoa</taxon>
        <taxon>Octocorallia</taxon>
        <taxon>Malacalcyonacea</taxon>
        <taxon>Plexauridae</taxon>
        <taxon>Paramuricea</taxon>
    </lineage>
</organism>
<protein>
    <submittedName>
        <fullName evidence="1">Voltage-dependent calcium channel subunit alpha-2 delta-4</fullName>
    </submittedName>
</protein>